<dbReference type="InterPro" id="IPR013517">
    <property type="entry name" value="FG-GAP"/>
</dbReference>
<accession>A0A3B0R065</accession>
<keyword evidence="1" id="KW-0732">Signal</keyword>
<dbReference type="SUPFAM" id="SSF69318">
    <property type="entry name" value="Integrin alpha N-terminal domain"/>
    <property type="match status" value="2"/>
</dbReference>
<sequence length="698" mass="75020">MKNKLLFLTFYLTSVVLFAQTSSNSCTEAASAPQHIDAAGTFSVTSFDGTAPTNICSFSGVATNGEWFMYTPSSDYLVSVSSDIAGNDASDTRLFIYDGTCGALSCIASNDDVGVGSNVSGRLSTASFTAIAGQTYYIAWDNYWLAFGGDLGFNFELTETVLAPVGFSSVALNTGGTFRAVVDMNNDFLDDIVSIVTRSVTPPAPDTPYNVFDVNIQQQQVSGGFVSTDYMASAPYAASWSLAAGDINNDGYNDLVFGSGSGVNIIRAENNGTSYVVDTATSGIFTQRTNFVDINNDGHLDVFVCHDVAPNIYYINDSNNNLTFYQGADSNGVPEGLGVYPSGGNYGTIWIDYDNDRDIDMFNAKCGGSTSRRTNQLFRNNGNSSFTEVSVASGLADPIQTWSAAWGDFDNDGDLDCFVGGYNGTSHKMMRNNNDGTFTDVTASTGISAFTYTGIDNVTADFNNDGYIDIFSNGNILLNDGNANMSFTAYTTGMPPHGPIGDLNNDGFLDVYSSRIYYNDGNANNWIKINTVGVQSNKNGIGARVEVSSPSFTTPQIRDVRSGEGFRFMSSLTSHFGLGTDTTINSITIYWPSGAVDIVNNPSINQSITIVEGSTLSLQSTLTEDLILYPNPTNGLLNINTTYNLENAIYTVFDLSGKRVLNSKLSSKTIDVSMLSTGNYFLRIMVDGLITTQKFIKE</sequence>
<evidence type="ECO:0000259" key="3">
    <source>
        <dbReference type="Pfam" id="PF18962"/>
    </source>
</evidence>
<dbReference type="InterPro" id="IPR026444">
    <property type="entry name" value="Secre_tail"/>
</dbReference>
<evidence type="ECO:0000256" key="1">
    <source>
        <dbReference type="ARBA" id="ARBA00022729"/>
    </source>
</evidence>
<name>A0A3B0R065_9ZZZZ</name>
<protein>
    <recommendedName>
        <fullName evidence="5">ASPIC/UnbV domain-containing protein</fullName>
    </recommendedName>
</protein>
<dbReference type="Pfam" id="PF18962">
    <property type="entry name" value="Por_Secre_tail"/>
    <property type="match status" value="1"/>
</dbReference>
<evidence type="ECO:0000259" key="2">
    <source>
        <dbReference type="Pfam" id="PF07593"/>
    </source>
</evidence>
<dbReference type="Pfam" id="PF07593">
    <property type="entry name" value="UnbV_ASPIC"/>
    <property type="match status" value="1"/>
</dbReference>
<dbReference type="AlphaFoldDB" id="A0A3B0R065"/>
<dbReference type="PANTHER" id="PTHR16026:SF0">
    <property type="entry name" value="CARTILAGE ACIDIC PROTEIN 1"/>
    <property type="match status" value="1"/>
</dbReference>
<evidence type="ECO:0008006" key="5">
    <source>
        <dbReference type="Google" id="ProtNLM"/>
    </source>
</evidence>
<dbReference type="Gene3D" id="2.130.10.130">
    <property type="entry name" value="Integrin alpha, N-terminal"/>
    <property type="match status" value="1"/>
</dbReference>
<organism evidence="4">
    <name type="scientific">hydrothermal vent metagenome</name>
    <dbReference type="NCBI Taxonomy" id="652676"/>
    <lineage>
        <taxon>unclassified sequences</taxon>
        <taxon>metagenomes</taxon>
        <taxon>ecological metagenomes</taxon>
    </lineage>
</organism>
<dbReference type="Pfam" id="PF13517">
    <property type="entry name" value="FG-GAP_3"/>
    <property type="match status" value="2"/>
</dbReference>
<dbReference type="EMBL" id="UOEB01000204">
    <property type="protein sequence ID" value="VAV85117.1"/>
    <property type="molecule type" value="Genomic_DNA"/>
</dbReference>
<dbReference type="InterPro" id="IPR028994">
    <property type="entry name" value="Integrin_alpha_N"/>
</dbReference>
<dbReference type="InterPro" id="IPR011519">
    <property type="entry name" value="UnbV_ASPIC"/>
</dbReference>
<reference evidence="4" key="1">
    <citation type="submission" date="2018-06" db="EMBL/GenBank/DDBJ databases">
        <authorList>
            <person name="Zhirakovskaya E."/>
        </authorList>
    </citation>
    <scope>NUCLEOTIDE SEQUENCE</scope>
</reference>
<feature type="domain" description="ASPIC/UnbV" evidence="2">
    <location>
        <begin position="540"/>
        <end position="609"/>
    </location>
</feature>
<dbReference type="InterPro" id="IPR027039">
    <property type="entry name" value="Crtac1"/>
</dbReference>
<feature type="domain" description="Secretion system C-terminal sorting" evidence="3">
    <location>
        <begin position="628"/>
        <end position="696"/>
    </location>
</feature>
<evidence type="ECO:0000313" key="4">
    <source>
        <dbReference type="EMBL" id="VAV85117.1"/>
    </source>
</evidence>
<proteinExistence type="predicted"/>
<gene>
    <name evidence="4" type="ORF">MNBD_BACTEROID02-1774</name>
</gene>
<dbReference type="PANTHER" id="PTHR16026">
    <property type="entry name" value="CARTILAGE ACIDIC PROTEIN 1"/>
    <property type="match status" value="1"/>
</dbReference>
<dbReference type="NCBIfam" id="TIGR04183">
    <property type="entry name" value="Por_Secre_tail"/>
    <property type="match status" value="1"/>
</dbReference>